<evidence type="ECO:0000256" key="1">
    <source>
        <dbReference type="SAM" id="Coils"/>
    </source>
</evidence>
<feature type="coiled-coil region" evidence="1">
    <location>
        <begin position="67"/>
        <end position="137"/>
    </location>
</feature>
<evidence type="ECO:0000313" key="3">
    <source>
        <dbReference type="Proteomes" id="UP001215598"/>
    </source>
</evidence>
<dbReference type="CDD" id="cd21037">
    <property type="entry name" value="MLKL_NTD"/>
    <property type="match status" value="1"/>
</dbReference>
<reference evidence="2" key="1">
    <citation type="submission" date="2023-03" db="EMBL/GenBank/DDBJ databases">
        <title>Massive genome expansion in bonnet fungi (Mycena s.s.) driven by repeated elements and novel gene families across ecological guilds.</title>
        <authorList>
            <consortium name="Lawrence Berkeley National Laboratory"/>
            <person name="Harder C.B."/>
            <person name="Miyauchi S."/>
            <person name="Viragh M."/>
            <person name="Kuo A."/>
            <person name="Thoen E."/>
            <person name="Andreopoulos B."/>
            <person name="Lu D."/>
            <person name="Skrede I."/>
            <person name="Drula E."/>
            <person name="Henrissat B."/>
            <person name="Morin E."/>
            <person name="Kohler A."/>
            <person name="Barry K."/>
            <person name="LaButti K."/>
            <person name="Morin E."/>
            <person name="Salamov A."/>
            <person name="Lipzen A."/>
            <person name="Mereny Z."/>
            <person name="Hegedus B."/>
            <person name="Baldrian P."/>
            <person name="Stursova M."/>
            <person name="Weitz H."/>
            <person name="Taylor A."/>
            <person name="Grigoriev I.V."/>
            <person name="Nagy L.G."/>
            <person name="Martin F."/>
            <person name="Kauserud H."/>
        </authorList>
    </citation>
    <scope>NUCLEOTIDE SEQUENCE</scope>
    <source>
        <strain evidence="2">CBHHK182m</strain>
    </source>
</reference>
<dbReference type="Proteomes" id="UP001215598">
    <property type="component" value="Unassembled WGS sequence"/>
</dbReference>
<evidence type="ECO:0000313" key="2">
    <source>
        <dbReference type="EMBL" id="KAJ7731365.1"/>
    </source>
</evidence>
<protein>
    <submittedName>
        <fullName evidence="2">Uncharacterized protein</fullName>
    </submittedName>
</protein>
<dbReference type="InterPro" id="IPR059179">
    <property type="entry name" value="MLKL-like_MCAfunc"/>
</dbReference>
<sequence>MSSDGLPSSGAAAAPTQKKIFRPFKASSASPSTKSDWLAGSILIATTAAAAGELTPFPYINSALGVLLALLEAVEKLNKNQEDLKELCENITEIVDILQSQISTHGNAAALKLQVQCQEFEEVLQEMLCMVKKMQQQNQLKQFLRSSSIAGEINGYEKRIQRLLSLIQFLTGTSTNMAVMDISATTTDVGSKVDDIHAMLSSDLD</sequence>
<dbReference type="Gene3D" id="1.20.930.20">
    <property type="entry name" value="Adaptor protein Cbl, N-terminal domain"/>
    <property type="match status" value="1"/>
</dbReference>
<dbReference type="InterPro" id="IPR036537">
    <property type="entry name" value="Adaptor_Cbl_N_dom_sf"/>
</dbReference>
<keyword evidence="3" id="KW-1185">Reference proteome</keyword>
<keyword evidence="1" id="KW-0175">Coiled coil</keyword>
<accession>A0AAD7I0D7</accession>
<proteinExistence type="predicted"/>
<organism evidence="2 3">
    <name type="scientific">Mycena metata</name>
    <dbReference type="NCBI Taxonomy" id="1033252"/>
    <lineage>
        <taxon>Eukaryota</taxon>
        <taxon>Fungi</taxon>
        <taxon>Dikarya</taxon>
        <taxon>Basidiomycota</taxon>
        <taxon>Agaricomycotina</taxon>
        <taxon>Agaricomycetes</taxon>
        <taxon>Agaricomycetidae</taxon>
        <taxon>Agaricales</taxon>
        <taxon>Marasmiineae</taxon>
        <taxon>Mycenaceae</taxon>
        <taxon>Mycena</taxon>
    </lineage>
</organism>
<dbReference type="AlphaFoldDB" id="A0AAD7I0D7"/>
<comment type="caution">
    <text evidence="2">The sequence shown here is derived from an EMBL/GenBank/DDBJ whole genome shotgun (WGS) entry which is preliminary data.</text>
</comment>
<name>A0AAD7I0D7_9AGAR</name>
<gene>
    <name evidence="2" type="ORF">B0H16DRAFT_1583704</name>
</gene>
<dbReference type="EMBL" id="JARKIB010000153">
    <property type="protein sequence ID" value="KAJ7731365.1"/>
    <property type="molecule type" value="Genomic_DNA"/>
</dbReference>
<dbReference type="GO" id="GO:0007166">
    <property type="term" value="P:cell surface receptor signaling pathway"/>
    <property type="evidence" value="ECO:0007669"/>
    <property type="project" value="InterPro"/>
</dbReference>